<reference evidence="1 2" key="1">
    <citation type="submission" date="2018-08" db="EMBL/GenBank/DDBJ databases">
        <title>Pallidiluteibacterium maritimus gen. nov., sp. nov., isolated from coastal sediment.</title>
        <authorList>
            <person name="Zhou L.Y."/>
        </authorList>
    </citation>
    <scope>NUCLEOTIDE SEQUENCE [LARGE SCALE GENOMIC DNA]</scope>
    <source>
        <strain evidence="1 2">XSD2</strain>
    </source>
</reference>
<keyword evidence="2" id="KW-1185">Reference proteome</keyword>
<protein>
    <submittedName>
        <fullName evidence="1">Uncharacterized protein</fullName>
    </submittedName>
</protein>
<proteinExistence type="predicted"/>
<accession>A0A399T2R1</accession>
<dbReference type="AlphaFoldDB" id="A0A399T2R1"/>
<comment type="caution">
    <text evidence="1">The sequence shown here is derived from an EMBL/GenBank/DDBJ whole genome shotgun (WGS) entry which is preliminary data.</text>
</comment>
<dbReference type="EMBL" id="QWGR01000001">
    <property type="protein sequence ID" value="RIJ50616.1"/>
    <property type="molecule type" value="Genomic_DNA"/>
</dbReference>
<gene>
    <name evidence="1" type="ORF">D1614_01380</name>
</gene>
<evidence type="ECO:0000313" key="2">
    <source>
        <dbReference type="Proteomes" id="UP000265926"/>
    </source>
</evidence>
<dbReference type="Proteomes" id="UP000265926">
    <property type="component" value="Unassembled WGS sequence"/>
</dbReference>
<organism evidence="1 2">
    <name type="scientific">Maribellus luteus</name>
    <dbReference type="NCBI Taxonomy" id="2305463"/>
    <lineage>
        <taxon>Bacteria</taxon>
        <taxon>Pseudomonadati</taxon>
        <taxon>Bacteroidota</taxon>
        <taxon>Bacteroidia</taxon>
        <taxon>Marinilabiliales</taxon>
        <taxon>Prolixibacteraceae</taxon>
        <taxon>Maribellus</taxon>
    </lineage>
</organism>
<sequence length="105" mass="12130">MLTQDLEGTHIVFARKPEEDCEAYLKGEFSQTKLKQGEEIEQCKSCTFKYEPGIDFTPYNHISLLKFRNEKLVKAPTTNDRCSKNTMKKYGYFHKLYSCNMSGAG</sequence>
<dbReference type="RefSeq" id="WP_119436085.1">
    <property type="nucleotide sequence ID" value="NZ_QWGR01000001.1"/>
</dbReference>
<name>A0A399T2R1_9BACT</name>
<dbReference type="OrthoDB" id="244285at2"/>
<evidence type="ECO:0000313" key="1">
    <source>
        <dbReference type="EMBL" id="RIJ50616.1"/>
    </source>
</evidence>